<organism evidence="1 2">
    <name type="scientific">Hydnum rufescens UP504</name>
    <dbReference type="NCBI Taxonomy" id="1448309"/>
    <lineage>
        <taxon>Eukaryota</taxon>
        <taxon>Fungi</taxon>
        <taxon>Dikarya</taxon>
        <taxon>Basidiomycota</taxon>
        <taxon>Agaricomycotina</taxon>
        <taxon>Agaricomycetes</taxon>
        <taxon>Cantharellales</taxon>
        <taxon>Hydnaceae</taxon>
        <taxon>Hydnum</taxon>
    </lineage>
</organism>
<protein>
    <submittedName>
        <fullName evidence="1">Uncharacterized protein</fullName>
    </submittedName>
</protein>
<dbReference type="Proteomes" id="UP000886523">
    <property type="component" value="Unassembled WGS sequence"/>
</dbReference>
<dbReference type="AlphaFoldDB" id="A0A9P6AMI7"/>
<keyword evidence="2" id="KW-1185">Reference proteome</keyword>
<evidence type="ECO:0000313" key="2">
    <source>
        <dbReference type="Proteomes" id="UP000886523"/>
    </source>
</evidence>
<name>A0A9P6AMI7_9AGAM</name>
<comment type="caution">
    <text evidence="1">The sequence shown here is derived from an EMBL/GenBank/DDBJ whole genome shotgun (WGS) entry which is preliminary data.</text>
</comment>
<proteinExistence type="predicted"/>
<gene>
    <name evidence="1" type="ORF">BS47DRAFT_1397670</name>
</gene>
<sequence>MAITVLVAIISVVLVAGYVRISISISIAISENLIIKIAQNSEDVTLLPYVLTQLNARYND</sequence>
<accession>A0A9P6AMI7</accession>
<evidence type="ECO:0000313" key="1">
    <source>
        <dbReference type="EMBL" id="KAF9508580.1"/>
    </source>
</evidence>
<dbReference type="EMBL" id="MU129055">
    <property type="protein sequence ID" value="KAF9508580.1"/>
    <property type="molecule type" value="Genomic_DNA"/>
</dbReference>
<reference evidence="1" key="1">
    <citation type="journal article" date="2020" name="Nat. Commun.">
        <title>Large-scale genome sequencing of mycorrhizal fungi provides insights into the early evolution of symbiotic traits.</title>
        <authorList>
            <person name="Miyauchi S."/>
            <person name="Kiss E."/>
            <person name="Kuo A."/>
            <person name="Drula E."/>
            <person name="Kohler A."/>
            <person name="Sanchez-Garcia M."/>
            <person name="Morin E."/>
            <person name="Andreopoulos B."/>
            <person name="Barry K.W."/>
            <person name="Bonito G."/>
            <person name="Buee M."/>
            <person name="Carver A."/>
            <person name="Chen C."/>
            <person name="Cichocki N."/>
            <person name="Clum A."/>
            <person name="Culley D."/>
            <person name="Crous P.W."/>
            <person name="Fauchery L."/>
            <person name="Girlanda M."/>
            <person name="Hayes R.D."/>
            <person name="Keri Z."/>
            <person name="LaButti K."/>
            <person name="Lipzen A."/>
            <person name="Lombard V."/>
            <person name="Magnuson J."/>
            <person name="Maillard F."/>
            <person name="Murat C."/>
            <person name="Nolan M."/>
            <person name="Ohm R.A."/>
            <person name="Pangilinan J."/>
            <person name="Pereira M.F."/>
            <person name="Perotto S."/>
            <person name="Peter M."/>
            <person name="Pfister S."/>
            <person name="Riley R."/>
            <person name="Sitrit Y."/>
            <person name="Stielow J.B."/>
            <person name="Szollosi G."/>
            <person name="Zifcakova L."/>
            <person name="Stursova M."/>
            <person name="Spatafora J.W."/>
            <person name="Tedersoo L."/>
            <person name="Vaario L.M."/>
            <person name="Yamada A."/>
            <person name="Yan M."/>
            <person name="Wang P."/>
            <person name="Xu J."/>
            <person name="Bruns T."/>
            <person name="Baldrian P."/>
            <person name="Vilgalys R."/>
            <person name="Dunand C."/>
            <person name="Henrissat B."/>
            <person name="Grigoriev I.V."/>
            <person name="Hibbett D."/>
            <person name="Nagy L.G."/>
            <person name="Martin F.M."/>
        </authorList>
    </citation>
    <scope>NUCLEOTIDE SEQUENCE</scope>
    <source>
        <strain evidence="1">UP504</strain>
    </source>
</reference>